<dbReference type="AlphaFoldDB" id="A0A2K8ZAU8"/>
<evidence type="ECO:0000313" key="2">
    <source>
        <dbReference type="EMBL" id="AUD07006.1"/>
    </source>
</evidence>
<name>A0A2K8ZAU8_9BACT</name>
<dbReference type="EMBL" id="CP025096">
    <property type="protein sequence ID" value="AUD07006.1"/>
    <property type="molecule type" value="Genomic_DNA"/>
</dbReference>
<dbReference type="Proteomes" id="UP000232883">
    <property type="component" value="Chromosome"/>
</dbReference>
<sequence length="132" mass="13749">MADLETKGSDAQGAAPIIAKDSGSATPTPALQAMQTAYNGLKVPGVGKDSLSVNQGRIDESGRYVWTLTGKKSAIDSALQYFRDATSVTDALGNPAGVFIHSTIIDAQDGPQTEKAQDQTKTATITHLITTV</sequence>
<protein>
    <submittedName>
        <fullName evidence="2">Uncharacterized protein</fullName>
    </submittedName>
</protein>
<proteinExistence type="predicted"/>
<reference evidence="2 3" key="1">
    <citation type="submission" date="2017-11" db="EMBL/GenBank/DDBJ databases">
        <title>Taxonomic description and genome sequences of Spirosoma HA7 sp. nov., isolated from pollen microhabitat of Corylus avellana.</title>
        <authorList>
            <person name="Ambika Manirajan B."/>
            <person name="Suarez C."/>
            <person name="Ratering S."/>
            <person name="Geissler-Plaum R."/>
            <person name="Cardinale M."/>
            <person name="Sylvia S."/>
        </authorList>
    </citation>
    <scope>NUCLEOTIDE SEQUENCE [LARGE SCALE GENOMIC DNA]</scope>
    <source>
        <strain evidence="2 3">HA7</strain>
    </source>
</reference>
<feature type="region of interest" description="Disordered" evidence="1">
    <location>
        <begin position="1"/>
        <end position="28"/>
    </location>
</feature>
<accession>A0A2K8ZAU8</accession>
<dbReference type="KEGG" id="spir:CWM47_37415"/>
<keyword evidence="3" id="KW-1185">Reference proteome</keyword>
<evidence type="ECO:0000313" key="3">
    <source>
        <dbReference type="Proteomes" id="UP000232883"/>
    </source>
</evidence>
<dbReference type="RefSeq" id="WP_100993541.1">
    <property type="nucleotide sequence ID" value="NZ_CP025096.1"/>
</dbReference>
<evidence type="ECO:0000256" key="1">
    <source>
        <dbReference type="SAM" id="MobiDB-lite"/>
    </source>
</evidence>
<gene>
    <name evidence="2" type="ORF">CWM47_37415</name>
</gene>
<organism evidence="2 3">
    <name type="scientific">Spirosoma pollinicola</name>
    <dbReference type="NCBI Taxonomy" id="2057025"/>
    <lineage>
        <taxon>Bacteria</taxon>
        <taxon>Pseudomonadati</taxon>
        <taxon>Bacteroidota</taxon>
        <taxon>Cytophagia</taxon>
        <taxon>Cytophagales</taxon>
        <taxon>Cytophagaceae</taxon>
        <taxon>Spirosoma</taxon>
    </lineage>
</organism>